<evidence type="ECO:0000256" key="1">
    <source>
        <dbReference type="ARBA" id="ARBA00023002"/>
    </source>
</evidence>
<name>A0A6N4TIG4_9FIRM</name>
<dbReference type="PROSITE" id="PS00060">
    <property type="entry name" value="ADH_IRON_2"/>
    <property type="match status" value="1"/>
</dbReference>
<dbReference type="RefSeq" id="WP_163051696.1">
    <property type="nucleotide sequence ID" value="NZ_AP019695.1"/>
</dbReference>
<dbReference type="Gene3D" id="1.20.1090.10">
    <property type="entry name" value="Dehydroquinate synthase-like - alpha domain"/>
    <property type="match status" value="1"/>
</dbReference>
<dbReference type="Pfam" id="PF25137">
    <property type="entry name" value="ADH_Fe_C"/>
    <property type="match status" value="1"/>
</dbReference>
<feature type="domain" description="Alcohol dehydrogenase iron-type/glycerol dehydrogenase GldA" evidence="2">
    <location>
        <begin position="50"/>
        <end position="165"/>
    </location>
</feature>
<dbReference type="PANTHER" id="PTHR11496">
    <property type="entry name" value="ALCOHOL DEHYDROGENASE"/>
    <property type="match status" value="1"/>
</dbReference>
<dbReference type="Gene3D" id="3.40.50.1970">
    <property type="match status" value="1"/>
</dbReference>
<protein>
    <submittedName>
        <fullName evidence="4">4-hydroxybutyrate dehydrogenase</fullName>
    </submittedName>
</protein>
<gene>
    <name evidence="4" type="ORF">Aargi30884_11180</name>
</gene>
<dbReference type="PANTHER" id="PTHR11496:SF83">
    <property type="entry name" value="HYDROXYACID-OXOACID TRANSHYDROGENASE, MITOCHONDRIAL"/>
    <property type="match status" value="1"/>
</dbReference>
<dbReference type="KEGG" id="aarg:Aargi30884_11180"/>
<dbReference type="GO" id="GO:0004022">
    <property type="term" value="F:alcohol dehydrogenase (NAD+) activity"/>
    <property type="evidence" value="ECO:0007669"/>
    <property type="project" value="TreeGrafter"/>
</dbReference>
<reference evidence="5" key="1">
    <citation type="submission" date="2019-05" db="EMBL/GenBank/DDBJ databases">
        <title>Complete genome sequencing of Absiella argi strain JCM 30884.</title>
        <authorList>
            <person name="Sakamoto M."/>
            <person name="Murakami T."/>
            <person name="Mori H."/>
        </authorList>
    </citation>
    <scope>NUCLEOTIDE SEQUENCE [LARGE SCALE GENOMIC DNA]</scope>
    <source>
        <strain evidence="5">JCM 30884</strain>
    </source>
</reference>
<keyword evidence="1" id="KW-0560">Oxidoreductase</keyword>
<dbReference type="SUPFAM" id="SSF56796">
    <property type="entry name" value="Dehydroquinate synthase-like"/>
    <property type="match status" value="1"/>
</dbReference>
<dbReference type="InterPro" id="IPR039697">
    <property type="entry name" value="Alcohol_dehydrogenase_Fe"/>
</dbReference>
<dbReference type="AlphaFoldDB" id="A0A6N4TIG4"/>
<feature type="domain" description="Fe-containing alcohol dehydrogenase-like C-terminal" evidence="3">
    <location>
        <begin position="177"/>
        <end position="370"/>
    </location>
</feature>
<keyword evidence="5" id="KW-1185">Reference proteome</keyword>
<accession>A0A6N4TIG4</accession>
<evidence type="ECO:0000259" key="3">
    <source>
        <dbReference type="Pfam" id="PF25137"/>
    </source>
</evidence>
<dbReference type="InterPro" id="IPR001670">
    <property type="entry name" value="ADH_Fe/GldA"/>
</dbReference>
<dbReference type="Proteomes" id="UP000464754">
    <property type="component" value="Chromosome"/>
</dbReference>
<organism evidence="4 5">
    <name type="scientific">Amedibacterium intestinale</name>
    <dbReference type="NCBI Taxonomy" id="2583452"/>
    <lineage>
        <taxon>Bacteria</taxon>
        <taxon>Bacillati</taxon>
        <taxon>Bacillota</taxon>
        <taxon>Erysipelotrichia</taxon>
        <taxon>Erysipelotrichales</taxon>
        <taxon>Erysipelotrichaceae</taxon>
        <taxon>Amedibacterium</taxon>
    </lineage>
</organism>
<dbReference type="CDD" id="cd14860">
    <property type="entry name" value="4HBD_NAD"/>
    <property type="match status" value="1"/>
</dbReference>
<evidence type="ECO:0000313" key="5">
    <source>
        <dbReference type="Proteomes" id="UP000464754"/>
    </source>
</evidence>
<proteinExistence type="predicted"/>
<dbReference type="GO" id="GO:0046872">
    <property type="term" value="F:metal ion binding"/>
    <property type="evidence" value="ECO:0007669"/>
    <property type="project" value="InterPro"/>
</dbReference>
<evidence type="ECO:0000313" key="4">
    <source>
        <dbReference type="EMBL" id="BBK22215.1"/>
    </source>
</evidence>
<evidence type="ECO:0000259" key="2">
    <source>
        <dbReference type="Pfam" id="PF00465"/>
    </source>
</evidence>
<dbReference type="InterPro" id="IPR018211">
    <property type="entry name" value="ADH_Fe_CS"/>
</dbReference>
<dbReference type="Pfam" id="PF00465">
    <property type="entry name" value="Fe-ADH"/>
    <property type="match status" value="1"/>
</dbReference>
<dbReference type="EMBL" id="AP019695">
    <property type="protein sequence ID" value="BBK22215.1"/>
    <property type="molecule type" value="Genomic_DNA"/>
</dbReference>
<sequence length="371" mass="42166">MKLFQQKTEIIQFDNVDTFLKEFTFESSDYIIASRSIYNAYFKEHNLPCKITFHSDYGKGEPTDTMLDAMLKDVRKANPARIIAIGGGSVMDYAKLFVFDGDDCAEDMFLQKCEYKKTRQLITIPTTCGSGSEVSRISICELTSLHTKLGLAIDELYPDQAILIPQLLSKLPFFYFVTSAIDALIHASESFLSPKSNPYTELFSKEAIHLLIHGFQNIQQHGENERFNHLETFLRASNYAGIAFGNTGTGSVHALSYPLSGVYHVTHGEANYQFFLAILKLYEKADPNCQIKQLKNLLSNCLKCKEEEVFNSLENLLSSLLPRKPLKEYGMKEDEIKKFSESVIQSQQRLLTNSPIVMTKEFIQGIYQQLF</sequence>
<dbReference type="InterPro" id="IPR056798">
    <property type="entry name" value="ADH_Fe_C"/>
</dbReference>